<keyword evidence="3" id="KW-1185">Reference proteome</keyword>
<dbReference type="EMBL" id="VTPC01090582">
    <property type="protein sequence ID" value="KAF2882914.1"/>
    <property type="molecule type" value="Genomic_DNA"/>
</dbReference>
<evidence type="ECO:0000313" key="2">
    <source>
        <dbReference type="EMBL" id="KAF2882914.1"/>
    </source>
</evidence>
<evidence type="ECO:0000256" key="1">
    <source>
        <dbReference type="SAM" id="MobiDB-lite"/>
    </source>
</evidence>
<dbReference type="Proteomes" id="UP000801492">
    <property type="component" value="Unassembled WGS sequence"/>
</dbReference>
<feature type="non-terminal residue" evidence="2">
    <location>
        <position position="1"/>
    </location>
</feature>
<name>A0A8K0G222_IGNLU</name>
<evidence type="ECO:0000313" key="3">
    <source>
        <dbReference type="Proteomes" id="UP000801492"/>
    </source>
</evidence>
<comment type="caution">
    <text evidence="2">The sequence shown here is derived from an EMBL/GenBank/DDBJ whole genome shotgun (WGS) entry which is preliminary data.</text>
</comment>
<protein>
    <submittedName>
        <fullName evidence="2">Uncharacterized protein</fullName>
    </submittedName>
</protein>
<feature type="region of interest" description="Disordered" evidence="1">
    <location>
        <begin position="1"/>
        <end position="24"/>
    </location>
</feature>
<dbReference type="AlphaFoldDB" id="A0A8K0G222"/>
<feature type="compositionally biased region" description="Low complexity" evidence="1">
    <location>
        <begin position="1"/>
        <end position="22"/>
    </location>
</feature>
<accession>A0A8K0G222</accession>
<feature type="non-terminal residue" evidence="2">
    <location>
        <position position="167"/>
    </location>
</feature>
<reference evidence="2" key="1">
    <citation type="submission" date="2019-08" db="EMBL/GenBank/DDBJ databases">
        <title>The genome of the North American firefly Photinus pyralis.</title>
        <authorList>
            <consortium name="Photinus pyralis genome working group"/>
            <person name="Fallon T.R."/>
            <person name="Sander Lower S.E."/>
            <person name="Weng J.-K."/>
        </authorList>
    </citation>
    <scope>NUCLEOTIDE SEQUENCE</scope>
    <source>
        <strain evidence="2">TRF0915ILg1</strain>
        <tissue evidence="2">Whole body</tissue>
    </source>
</reference>
<gene>
    <name evidence="2" type="ORF">ILUMI_23259</name>
</gene>
<sequence>IPSDCSEADSSTSSPYSTSSTSGCPSATLSWEGAIEIQSGDVLLVRIDDSQLVHQETIINHTDNRDRTVERIMHEPPTAVYQVTRTGHDHCDVMEGILLDITPLKVDNRKVVTLYDKDLTEGINLLIVVSELWGNQCVRLKVTVKSDNCGENEDCSGKGLCYSNISM</sequence>
<organism evidence="2 3">
    <name type="scientific">Ignelater luminosus</name>
    <name type="common">Cucubano</name>
    <name type="synonym">Pyrophorus luminosus</name>
    <dbReference type="NCBI Taxonomy" id="2038154"/>
    <lineage>
        <taxon>Eukaryota</taxon>
        <taxon>Metazoa</taxon>
        <taxon>Ecdysozoa</taxon>
        <taxon>Arthropoda</taxon>
        <taxon>Hexapoda</taxon>
        <taxon>Insecta</taxon>
        <taxon>Pterygota</taxon>
        <taxon>Neoptera</taxon>
        <taxon>Endopterygota</taxon>
        <taxon>Coleoptera</taxon>
        <taxon>Polyphaga</taxon>
        <taxon>Elateriformia</taxon>
        <taxon>Elateroidea</taxon>
        <taxon>Elateridae</taxon>
        <taxon>Agrypninae</taxon>
        <taxon>Pyrophorini</taxon>
        <taxon>Ignelater</taxon>
    </lineage>
</organism>
<dbReference type="OrthoDB" id="283575at2759"/>
<proteinExistence type="predicted"/>